<accession>A0A0B3RU77</accession>
<feature type="chain" id="PRO_5002082719" evidence="2">
    <location>
        <begin position="20"/>
        <end position="85"/>
    </location>
</feature>
<evidence type="ECO:0000256" key="1">
    <source>
        <dbReference type="SAM" id="MobiDB-lite"/>
    </source>
</evidence>
<keyword evidence="2" id="KW-0732">Signal</keyword>
<dbReference type="EMBL" id="JSUQ01000003">
    <property type="protein sequence ID" value="KHQ54515.1"/>
    <property type="molecule type" value="Genomic_DNA"/>
</dbReference>
<evidence type="ECO:0000256" key="2">
    <source>
        <dbReference type="SAM" id="SignalP"/>
    </source>
</evidence>
<feature type="region of interest" description="Disordered" evidence="1">
    <location>
        <begin position="48"/>
        <end position="85"/>
    </location>
</feature>
<dbReference type="STRING" id="561184.SAMN05216376_105280"/>
<proteinExistence type="predicted"/>
<keyword evidence="4" id="KW-1185">Reference proteome</keyword>
<dbReference type="Proteomes" id="UP000030960">
    <property type="component" value="Unassembled WGS sequence"/>
</dbReference>
<feature type="signal peptide" evidence="2">
    <location>
        <begin position="1"/>
        <end position="19"/>
    </location>
</feature>
<dbReference type="AlphaFoldDB" id="A0A0B3RU77"/>
<protein>
    <submittedName>
        <fullName evidence="3">Uncharacterized protein</fullName>
    </submittedName>
</protein>
<gene>
    <name evidence="3" type="ORF">OA50_01110</name>
</gene>
<reference evidence="3 4" key="1">
    <citation type="submission" date="2014-10" db="EMBL/GenBank/DDBJ databases">
        <title>Genome sequence of Ponticoccus sp. strain UMTAT08 isolated from clonal culture of toxic dinoflagellate Alexandrium tamiyavanichii.</title>
        <authorList>
            <person name="Gan H.Y."/>
            <person name="Muhd D.-D."/>
            <person name="Mohd Noor M.E."/>
            <person name="Yeong Y.S."/>
            <person name="Usup G."/>
        </authorList>
    </citation>
    <scope>NUCLEOTIDE SEQUENCE [LARGE SCALE GENOMIC DNA]</scope>
    <source>
        <strain evidence="3 4">UMTAT08</strain>
    </source>
</reference>
<comment type="caution">
    <text evidence="3">The sequence shown here is derived from an EMBL/GenBank/DDBJ whole genome shotgun (WGS) entry which is preliminary data.</text>
</comment>
<sequence>MRKTLTALLLALSAGGVSAQYIDVIEMLQAPPSGGGVTLDRNTSTLTIEKPGSLPPMSENVPHKVDGAGIGIDTGPDTRGTPIGK</sequence>
<dbReference type="RefSeq" id="WP_043138298.1">
    <property type="nucleotide sequence ID" value="NZ_JSUQ01000003.1"/>
</dbReference>
<name>A0A0B3RU77_9RHOB</name>
<evidence type="ECO:0000313" key="4">
    <source>
        <dbReference type="Proteomes" id="UP000030960"/>
    </source>
</evidence>
<organism evidence="3 4">
    <name type="scientific">Mameliella alba</name>
    <dbReference type="NCBI Taxonomy" id="561184"/>
    <lineage>
        <taxon>Bacteria</taxon>
        <taxon>Pseudomonadati</taxon>
        <taxon>Pseudomonadota</taxon>
        <taxon>Alphaproteobacteria</taxon>
        <taxon>Rhodobacterales</taxon>
        <taxon>Roseobacteraceae</taxon>
        <taxon>Mameliella</taxon>
    </lineage>
</organism>
<evidence type="ECO:0000313" key="3">
    <source>
        <dbReference type="EMBL" id="KHQ54515.1"/>
    </source>
</evidence>